<gene>
    <name evidence="8" type="ORF">J3R73_004551</name>
</gene>
<dbReference type="InterPro" id="IPR050107">
    <property type="entry name" value="ABC_carbohydrate_import_ATPase"/>
</dbReference>
<organism evidence="8 9">
    <name type="scientific">Labrys monachus</name>
    <dbReference type="NCBI Taxonomy" id="217067"/>
    <lineage>
        <taxon>Bacteria</taxon>
        <taxon>Pseudomonadati</taxon>
        <taxon>Pseudomonadota</taxon>
        <taxon>Alphaproteobacteria</taxon>
        <taxon>Hyphomicrobiales</taxon>
        <taxon>Xanthobacteraceae</taxon>
        <taxon>Labrys</taxon>
    </lineage>
</organism>
<evidence type="ECO:0000256" key="3">
    <source>
        <dbReference type="ARBA" id="ARBA00022597"/>
    </source>
</evidence>
<dbReference type="GO" id="GO:0005524">
    <property type="term" value="F:ATP binding"/>
    <property type="evidence" value="ECO:0007669"/>
    <property type="project" value="UniProtKB-KW"/>
</dbReference>
<dbReference type="Gene3D" id="3.40.50.300">
    <property type="entry name" value="P-loop containing nucleotide triphosphate hydrolases"/>
    <property type="match status" value="1"/>
</dbReference>
<evidence type="ECO:0000256" key="4">
    <source>
        <dbReference type="ARBA" id="ARBA00022737"/>
    </source>
</evidence>
<comment type="caution">
    <text evidence="8">The sequence shown here is derived from an EMBL/GenBank/DDBJ whole genome shotgun (WGS) entry which is preliminary data.</text>
</comment>
<dbReference type="Proteomes" id="UP001237448">
    <property type="component" value="Unassembled WGS sequence"/>
</dbReference>
<dbReference type="InterPro" id="IPR003439">
    <property type="entry name" value="ABC_transporter-like_ATP-bd"/>
</dbReference>
<name>A0ABU0FJH4_9HYPH</name>
<dbReference type="SUPFAM" id="SSF52540">
    <property type="entry name" value="P-loop containing nucleoside triphosphate hydrolases"/>
    <property type="match status" value="1"/>
</dbReference>
<evidence type="ECO:0000313" key="8">
    <source>
        <dbReference type="EMBL" id="MDQ0394759.1"/>
    </source>
</evidence>
<evidence type="ECO:0000256" key="5">
    <source>
        <dbReference type="ARBA" id="ARBA00022741"/>
    </source>
</evidence>
<keyword evidence="2" id="KW-0813">Transport</keyword>
<dbReference type="EMBL" id="JAUSVK010000001">
    <property type="protein sequence ID" value="MDQ0394759.1"/>
    <property type="molecule type" value="Genomic_DNA"/>
</dbReference>
<reference evidence="8 9" key="1">
    <citation type="submission" date="2023-07" db="EMBL/GenBank/DDBJ databases">
        <title>Genomic Encyclopedia of Type Strains, Phase IV (KMG-IV): sequencing the most valuable type-strain genomes for metagenomic binning, comparative biology and taxonomic classification.</title>
        <authorList>
            <person name="Goeker M."/>
        </authorList>
    </citation>
    <scope>NUCLEOTIDE SEQUENCE [LARGE SCALE GENOMIC DNA]</scope>
    <source>
        <strain evidence="8 9">DSM 5896</strain>
    </source>
</reference>
<evidence type="ECO:0000256" key="2">
    <source>
        <dbReference type="ARBA" id="ARBA00022448"/>
    </source>
</evidence>
<dbReference type="PANTHER" id="PTHR43790:SF9">
    <property type="entry name" value="GALACTOFURANOSE TRANSPORTER ATP-BINDING PROTEIN YTFR"/>
    <property type="match status" value="1"/>
</dbReference>
<sequence length="253" mass="27650">MPADASAAAGGLLLEGVAVRPGAARLDDGLVPGEIVGVAGLDGHGQEEFLEILAGLRRPAAGRVFALHGDRREAVGSFKQAVRHGIAYLARDRRLHGIFPALSILDNFSMVSWRRDTRFGLIGRDIQRARYETWRERLEIVAPDPRAPITALSGGNQQKVLLARWLALGPSILLLNDPTRGVDQRTREILYAVFRDLARRQGLSLVILSTEIEEVLRLCDRVLVFRDGEVSARLSGVRMSNDSVIAAMFGQAA</sequence>
<keyword evidence="4" id="KW-0677">Repeat</keyword>
<dbReference type="PROSITE" id="PS50893">
    <property type="entry name" value="ABC_TRANSPORTER_2"/>
    <property type="match status" value="1"/>
</dbReference>
<dbReference type="PROSITE" id="PS00211">
    <property type="entry name" value="ABC_TRANSPORTER_1"/>
    <property type="match status" value="1"/>
</dbReference>
<keyword evidence="6 8" id="KW-0067">ATP-binding</keyword>
<feature type="domain" description="ABC transporter" evidence="7">
    <location>
        <begin position="7"/>
        <end position="252"/>
    </location>
</feature>
<dbReference type="PANTHER" id="PTHR43790">
    <property type="entry name" value="CARBOHYDRATE TRANSPORT ATP-BINDING PROTEIN MG119-RELATED"/>
    <property type="match status" value="1"/>
</dbReference>
<dbReference type="RefSeq" id="WP_307432429.1">
    <property type="nucleotide sequence ID" value="NZ_JAUSVK010000001.1"/>
</dbReference>
<protein>
    <submittedName>
        <fullName evidence="8">Ribose transport system ATP-binding protein</fullName>
    </submittedName>
</protein>
<evidence type="ECO:0000259" key="7">
    <source>
        <dbReference type="PROSITE" id="PS50893"/>
    </source>
</evidence>
<evidence type="ECO:0000313" key="9">
    <source>
        <dbReference type="Proteomes" id="UP001237448"/>
    </source>
</evidence>
<evidence type="ECO:0000256" key="6">
    <source>
        <dbReference type="ARBA" id="ARBA00022840"/>
    </source>
</evidence>
<dbReference type="InterPro" id="IPR017871">
    <property type="entry name" value="ABC_transporter-like_CS"/>
</dbReference>
<accession>A0ABU0FJH4</accession>
<evidence type="ECO:0000256" key="1">
    <source>
        <dbReference type="ARBA" id="ARBA00005417"/>
    </source>
</evidence>
<comment type="similarity">
    <text evidence="1">Belongs to the ABC transporter superfamily.</text>
</comment>
<dbReference type="Pfam" id="PF00005">
    <property type="entry name" value="ABC_tran"/>
    <property type="match status" value="1"/>
</dbReference>
<proteinExistence type="inferred from homology"/>
<keyword evidence="9" id="KW-1185">Reference proteome</keyword>
<dbReference type="CDD" id="cd03215">
    <property type="entry name" value="ABC_Carb_Monos_II"/>
    <property type="match status" value="1"/>
</dbReference>
<keyword evidence="5" id="KW-0547">Nucleotide-binding</keyword>
<dbReference type="InterPro" id="IPR027417">
    <property type="entry name" value="P-loop_NTPase"/>
</dbReference>
<keyword evidence="3" id="KW-0762">Sugar transport</keyword>